<dbReference type="EMBL" id="CP030759">
    <property type="protein sequence ID" value="AXA35208.1"/>
    <property type="molecule type" value="Genomic_DNA"/>
</dbReference>
<reference evidence="1 2" key="1">
    <citation type="submission" date="2018-05" db="EMBL/GenBank/DDBJ databases">
        <title>A metagenomic window into the 2 km-deep terrestrial subsurface aquifer revealed taxonomically and functionally diverse microbial community comprising novel uncultured bacterial lineages.</title>
        <authorList>
            <person name="Kadnikov V.V."/>
            <person name="Mardanov A.V."/>
            <person name="Beletsky A.V."/>
            <person name="Banks D."/>
            <person name="Pimenov N.V."/>
            <person name="Frank Y.A."/>
            <person name="Karnachuk O.V."/>
            <person name="Ravin N.V."/>
        </authorList>
    </citation>
    <scope>NUCLEOTIDE SEQUENCE [LARGE SCALE GENOMIC DNA]</scope>
    <source>
        <strain evidence="1">BY</strain>
    </source>
</reference>
<evidence type="ECO:0000313" key="2">
    <source>
        <dbReference type="Proteomes" id="UP000262583"/>
    </source>
</evidence>
<sequence length="136" mass="15558">MSSQVRQQPLEALLASSSATPEFQEAVRALAAGHTHPLIQFPPALPKVKILRAIMKLLEEAPSLKIQNVHVQGFSGCSDFVGKLTVNDGEAEFEFHWDCRWRAEQEQMLDWWGNPDQARAAREFGYQCFRKFERTR</sequence>
<dbReference type="AlphaFoldDB" id="A0A2Z4Y2Y6"/>
<gene>
    <name evidence="1" type="ORF">BRCON_0431</name>
</gene>
<organism evidence="1 2">
    <name type="scientific">Sumerlaea chitinivorans</name>
    <dbReference type="NCBI Taxonomy" id="2250252"/>
    <lineage>
        <taxon>Bacteria</taxon>
        <taxon>Candidatus Sumerlaeota</taxon>
        <taxon>Candidatus Sumerlaeia</taxon>
        <taxon>Candidatus Sumerlaeales</taxon>
        <taxon>Candidatus Sumerlaeaceae</taxon>
        <taxon>Candidatus Sumerlaea</taxon>
    </lineage>
</organism>
<protein>
    <submittedName>
        <fullName evidence="1">Uncharacterized protein</fullName>
    </submittedName>
</protein>
<dbReference type="Proteomes" id="UP000262583">
    <property type="component" value="Chromosome"/>
</dbReference>
<accession>A0A2Z4Y2Y6</accession>
<dbReference type="KEGG" id="schv:BRCON_0431"/>
<proteinExistence type="predicted"/>
<evidence type="ECO:0000313" key="1">
    <source>
        <dbReference type="EMBL" id="AXA35208.1"/>
    </source>
</evidence>
<name>A0A2Z4Y2Y6_SUMC1</name>